<sequence length="102" mass="11902">MITRSKLVEQLRDYQIRSQHKCPPLSFFSPKPLLSNWADVVAAVFYALLFTMLIVSSYLALYLQHYWSSFLIIGLAISLPVRLRILRQAHARKRVRQLPLSM</sequence>
<dbReference type="PANTHER" id="PTHR34936">
    <property type="entry name" value="EXPRESSED PROTEIN"/>
    <property type="match status" value="1"/>
</dbReference>
<organism evidence="2 3">
    <name type="scientific">Nicotiana attenuata</name>
    <name type="common">Coyote tobacco</name>
    <dbReference type="NCBI Taxonomy" id="49451"/>
    <lineage>
        <taxon>Eukaryota</taxon>
        <taxon>Viridiplantae</taxon>
        <taxon>Streptophyta</taxon>
        <taxon>Embryophyta</taxon>
        <taxon>Tracheophyta</taxon>
        <taxon>Spermatophyta</taxon>
        <taxon>Magnoliopsida</taxon>
        <taxon>eudicotyledons</taxon>
        <taxon>Gunneridae</taxon>
        <taxon>Pentapetalae</taxon>
        <taxon>asterids</taxon>
        <taxon>lamiids</taxon>
        <taxon>Solanales</taxon>
        <taxon>Solanaceae</taxon>
        <taxon>Nicotianoideae</taxon>
        <taxon>Nicotianeae</taxon>
        <taxon>Nicotiana</taxon>
    </lineage>
</organism>
<dbReference type="OrthoDB" id="671923at2759"/>
<dbReference type="Gramene" id="OIT06387">
    <property type="protein sequence ID" value="OIT06387"/>
    <property type="gene ID" value="A4A49_17119"/>
</dbReference>
<dbReference type="OMA" id="SCIPICL"/>
<evidence type="ECO:0000256" key="1">
    <source>
        <dbReference type="SAM" id="Phobius"/>
    </source>
</evidence>
<keyword evidence="3" id="KW-1185">Reference proteome</keyword>
<reference evidence="2" key="1">
    <citation type="submission" date="2016-11" db="EMBL/GenBank/DDBJ databases">
        <title>The genome of Nicotiana attenuata.</title>
        <authorList>
            <person name="Xu S."/>
            <person name="Brockmoeller T."/>
            <person name="Gaquerel E."/>
            <person name="Navarro A."/>
            <person name="Kuhl H."/>
            <person name="Gase K."/>
            <person name="Ling Z."/>
            <person name="Zhou W."/>
            <person name="Kreitzer C."/>
            <person name="Stanke M."/>
            <person name="Tang H."/>
            <person name="Lyons E."/>
            <person name="Pandey P."/>
            <person name="Pandey S.P."/>
            <person name="Timmermann B."/>
            <person name="Baldwin I.T."/>
        </authorList>
    </citation>
    <scope>NUCLEOTIDE SEQUENCE [LARGE SCALE GENOMIC DNA]</scope>
    <source>
        <strain evidence="2">UT</strain>
    </source>
</reference>
<keyword evidence="1" id="KW-0472">Membrane</keyword>
<gene>
    <name evidence="2" type="ORF">A4A49_17119</name>
</gene>
<feature type="transmembrane region" description="Helical" evidence="1">
    <location>
        <begin position="66"/>
        <end position="86"/>
    </location>
</feature>
<dbReference type="STRING" id="49451.A0A1J6J660"/>
<keyword evidence="1" id="KW-1133">Transmembrane helix</keyword>
<keyword evidence="1" id="KW-0812">Transmembrane</keyword>
<name>A0A1J6J660_NICAT</name>
<evidence type="ECO:0000313" key="2">
    <source>
        <dbReference type="EMBL" id="OIT06387.1"/>
    </source>
</evidence>
<dbReference type="KEGG" id="nau:109210810"/>
<dbReference type="PANTHER" id="PTHR34936:SF2">
    <property type="entry name" value="EXPRESSED PROTEIN"/>
    <property type="match status" value="1"/>
</dbReference>
<dbReference type="AlphaFoldDB" id="A0A1J6J660"/>
<dbReference type="EMBL" id="MJEQ01037184">
    <property type="protein sequence ID" value="OIT06387.1"/>
    <property type="molecule type" value="Genomic_DNA"/>
</dbReference>
<dbReference type="Proteomes" id="UP000187609">
    <property type="component" value="Unassembled WGS sequence"/>
</dbReference>
<comment type="caution">
    <text evidence="2">The sequence shown here is derived from an EMBL/GenBank/DDBJ whole genome shotgun (WGS) entry which is preliminary data.</text>
</comment>
<feature type="transmembrane region" description="Helical" evidence="1">
    <location>
        <begin position="37"/>
        <end position="60"/>
    </location>
</feature>
<accession>A0A1J6J660</accession>
<proteinExistence type="predicted"/>
<evidence type="ECO:0000313" key="3">
    <source>
        <dbReference type="Proteomes" id="UP000187609"/>
    </source>
</evidence>
<protein>
    <submittedName>
        <fullName evidence="2">Uncharacterized protein</fullName>
    </submittedName>
</protein>